<feature type="transmembrane region" description="Helical" evidence="10">
    <location>
        <begin position="376"/>
        <end position="394"/>
    </location>
</feature>
<protein>
    <submittedName>
        <fullName evidence="11">Uncharacterized protein</fullName>
    </submittedName>
</protein>
<evidence type="ECO:0000256" key="8">
    <source>
        <dbReference type="ARBA" id="ARBA00023136"/>
    </source>
</evidence>
<keyword evidence="8 10" id="KW-0472">Membrane</keyword>
<name>A0A316USY1_9BASI</name>
<organism evidence="11 12">
    <name type="scientific">Jaminaea rosea</name>
    <dbReference type="NCBI Taxonomy" id="1569628"/>
    <lineage>
        <taxon>Eukaryota</taxon>
        <taxon>Fungi</taxon>
        <taxon>Dikarya</taxon>
        <taxon>Basidiomycota</taxon>
        <taxon>Ustilaginomycotina</taxon>
        <taxon>Exobasidiomycetes</taxon>
        <taxon>Microstromatales</taxon>
        <taxon>Microstromatales incertae sedis</taxon>
        <taxon>Jaminaea</taxon>
    </lineage>
</organism>
<feature type="region of interest" description="Disordered" evidence="9">
    <location>
        <begin position="1"/>
        <end position="25"/>
    </location>
</feature>
<dbReference type="GO" id="GO:0006506">
    <property type="term" value="P:GPI anchor biosynthetic process"/>
    <property type="evidence" value="ECO:0007669"/>
    <property type="project" value="UniProtKB-UniPathway"/>
</dbReference>
<evidence type="ECO:0000313" key="12">
    <source>
        <dbReference type="Proteomes" id="UP000245884"/>
    </source>
</evidence>
<comment type="subcellular location">
    <subcellularLocation>
        <location evidence="1">Endoplasmic reticulum membrane</location>
        <topology evidence="1">Multi-pass membrane protein</topology>
    </subcellularLocation>
</comment>
<evidence type="ECO:0000256" key="9">
    <source>
        <dbReference type="SAM" id="MobiDB-lite"/>
    </source>
</evidence>
<comment type="similarity">
    <text evidence="3">Belongs to the PIGU family.</text>
</comment>
<gene>
    <name evidence="11" type="ORF">BDZ90DRAFT_231382</name>
</gene>
<evidence type="ECO:0000313" key="11">
    <source>
        <dbReference type="EMBL" id="PWN28397.1"/>
    </source>
</evidence>
<evidence type="ECO:0000256" key="7">
    <source>
        <dbReference type="ARBA" id="ARBA00022989"/>
    </source>
</evidence>
<keyword evidence="4" id="KW-0337">GPI-anchor biosynthesis</keyword>
<feature type="region of interest" description="Disordered" evidence="9">
    <location>
        <begin position="479"/>
        <end position="512"/>
    </location>
</feature>
<dbReference type="RefSeq" id="XP_025363009.1">
    <property type="nucleotide sequence ID" value="XM_025505840.1"/>
</dbReference>
<feature type="compositionally biased region" description="Low complexity" evidence="9">
    <location>
        <begin position="479"/>
        <end position="502"/>
    </location>
</feature>
<dbReference type="UniPathway" id="UPA00196"/>
<reference evidence="11 12" key="1">
    <citation type="journal article" date="2018" name="Mol. Biol. Evol.">
        <title>Broad Genomic Sampling Reveals a Smut Pathogenic Ancestry of the Fungal Clade Ustilaginomycotina.</title>
        <authorList>
            <person name="Kijpornyongpan T."/>
            <person name="Mondo S.J."/>
            <person name="Barry K."/>
            <person name="Sandor L."/>
            <person name="Lee J."/>
            <person name="Lipzen A."/>
            <person name="Pangilinan J."/>
            <person name="LaButti K."/>
            <person name="Hainaut M."/>
            <person name="Henrissat B."/>
            <person name="Grigoriev I.V."/>
            <person name="Spatafora J.W."/>
            <person name="Aime M.C."/>
        </authorList>
    </citation>
    <scope>NUCLEOTIDE SEQUENCE [LARGE SCALE GENOMIC DNA]</scope>
    <source>
        <strain evidence="11 12">MCA 5214</strain>
    </source>
</reference>
<feature type="transmembrane region" description="Helical" evidence="10">
    <location>
        <begin position="263"/>
        <end position="285"/>
    </location>
</feature>
<dbReference type="GO" id="GO:0042765">
    <property type="term" value="C:GPI-anchor transamidase complex"/>
    <property type="evidence" value="ECO:0007669"/>
    <property type="project" value="InterPro"/>
</dbReference>
<keyword evidence="12" id="KW-1185">Reference proteome</keyword>
<sequence>MATTRTVAASSSSSSSSSSSTAPKPSLLRRHALPLTIILAAAFVLRIALFTLTSLPSLLETRLELNDPHNAWKNVLKTFWAIDPPANIEVPFPYRAHGEASMTDAFATPARALPPPLLLMILSPVLPSLHHTSWRIDVATLSIDAASILFALADSLATLLIFQLAALRLRSPIVPTRTTQHKRKNRLEARHRLQSLGIKGLRLDPHPLAIAAVYAFNPLSISTCLARSGTTLVSTSLLLALWAATSGYSAITGLGIATSSLLSLHPILLAPPLIALCCRQTRYFRHHLGRRVGKRQKDSAKDWQNPTFWTGLFLAGFAWISAGFLAEHQGRPEVAAQDWYSLLAVHRSFLTLPSLTPGLSLWWYFFIEMFEHFRHFFLLVFNAHLAAWTIPVTLRFRHDPLFATFLLLGVQSIFKPYPTAGDVATWLSLGFVFPEYAACECQECLVTVTPSTMLKPFPFVHAPQTCAILCLPLSSSSTPLSSSPPSLTSSSSSDQQMQTSSTRLGSCGAWAG</sequence>
<dbReference type="EMBL" id="KZ819665">
    <property type="protein sequence ID" value="PWN28397.1"/>
    <property type="molecule type" value="Genomic_DNA"/>
</dbReference>
<keyword evidence="6" id="KW-0256">Endoplasmic reticulum</keyword>
<evidence type="ECO:0000256" key="5">
    <source>
        <dbReference type="ARBA" id="ARBA00022692"/>
    </source>
</evidence>
<dbReference type="GO" id="GO:0016255">
    <property type="term" value="P:attachment of GPI anchor to protein"/>
    <property type="evidence" value="ECO:0007669"/>
    <property type="project" value="InterPro"/>
</dbReference>
<evidence type="ECO:0000256" key="1">
    <source>
        <dbReference type="ARBA" id="ARBA00004477"/>
    </source>
</evidence>
<feature type="compositionally biased region" description="Low complexity" evidence="9">
    <location>
        <begin position="10"/>
        <end position="20"/>
    </location>
</feature>
<proteinExistence type="inferred from homology"/>
<evidence type="ECO:0000256" key="2">
    <source>
        <dbReference type="ARBA" id="ARBA00004687"/>
    </source>
</evidence>
<dbReference type="GeneID" id="37027663"/>
<feature type="transmembrane region" description="Helical" evidence="10">
    <location>
        <begin position="32"/>
        <end position="55"/>
    </location>
</feature>
<dbReference type="STRING" id="1569628.A0A316USY1"/>
<evidence type="ECO:0000256" key="4">
    <source>
        <dbReference type="ARBA" id="ARBA00022502"/>
    </source>
</evidence>
<comment type="pathway">
    <text evidence="2">Glycolipid biosynthesis; glycosylphosphatidylinositol-anchor biosynthesis.</text>
</comment>
<evidence type="ECO:0000256" key="3">
    <source>
        <dbReference type="ARBA" id="ARBA00010026"/>
    </source>
</evidence>
<feature type="transmembrane region" description="Helical" evidence="10">
    <location>
        <begin position="145"/>
        <end position="167"/>
    </location>
</feature>
<feature type="transmembrane region" description="Helical" evidence="10">
    <location>
        <begin position="306"/>
        <end position="325"/>
    </location>
</feature>
<dbReference type="PANTHER" id="PTHR13121:SF0">
    <property type="entry name" value="PHOSPHATIDYLINOSITOL GLYCAN ANCHOR BIOSYNTHESIS CLASS U PROTEIN"/>
    <property type="match status" value="1"/>
</dbReference>
<accession>A0A316USY1</accession>
<dbReference type="InterPro" id="IPR009600">
    <property type="entry name" value="PIG-U"/>
</dbReference>
<evidence type="ECO:0000256" key="6">
    <source>
        <dbReference type="ARBA" id="ARBA00022824"/>
    </source>
</evidence>
<keyword evidence="7 10" id="KW-1133">Transmembrane helix</keyword>
<dbReference type="Pfam" id="PF06728">
    <property type="entry name" value="PIG-U"/>
    <property type="match status" value="1"/>
</dbReference>
<evidence type="ECO:0000256" key="10">
    <source>
        <dbReference type="SAM" id="Phobius"/>
    </source>
</evidence>
<keyword evidence="5 10" id="KW-0812">Transmembrane</keyword>
<feature type="transmembrane region" description="Helical" evidence="10">
    <location>
        <begin position="345"/>
        <end position="364"/>
    </location>
</feature>
<dbReference type="Proteomes" id="UP000245884">
    <property type="component" value="Unassembled WGS sequence"/>
</dbReference>
<dbReference type="OrthoDB" id="549017at2759"/>
<dbReference type="PANTHER" id="PTHR13121">
    <property type="entry name" value="GPI TRANSAMIDASE COMPONENT PIG-U"/>
    <property type="match status" value="1"/>
</dbReference>
<dbReference type="AlphaFoldDB" id="A0A316USY1"/>